<comment type="caution">
    <text evidence="2">The sequence shown here is derived from an EMBL/GenBank/DDBJ whole genome shotgun (WGS) entry which is preliminary data.</text>
</comment>
<dbReference type="EMBL" id="JANJYJ010000002">
    <property type="protein sequence ID" value="KAK3227435.1"/>
    <property type="molecule type" value="Genomic_DNA"/>
</dbReference>
<name>A0AAE0B0W1_9ROSI</name>
<protein>
    <recommendedName>
        <fullName evidence="1">Reverse transcriptase domain-containing protein</fullName>
    </recommendedName>
</protein>
<gene>
    <name evidence="2" type="ORF">Dsin_007297</name>
</gene>
<organism evidence="2 3">
    <name type="scientific">Dipteronia sinensis</name>
    <dbReference type="NCBI Taxonomy" id="43782"/>
    <lineage>
        <taxon>Eukaryota</taxon>
        <taxon>Viridiplantae</taxon>
        <taxon>Streptophyta</taxon>
        <taxon>Embryophyta</taxon>
        <taxon>Tracheophyta</taxon>
        <taxon>Spermatophyta</taxon>
        <taxon>Magnoliopsida</taxon>
        <taxon>eudicotyledons</taxon>
        <taxon>Gunneridae</taxon>
        <taxon>Pentapetalae</taxon>
        <taxon>rosids</taxon>
        <taxon>malvids</taxon>
        <taxon>Sapindales</taxon>
        <taxon>Sapindaceae</taxon>
        <taxon>Hippocastanoideae</taxon>
        <taxon>Acereae</taxon>
        <taxon>Dipteronia</taxon>
    </lineage>
</organism>
<accession>A0AAE0B0W1</accession>
<reference evidence="2" key="1">
    <citation type="journal article" date="2023" name="Plant J.">
        <title>Genome sequences and population genomics provide insights into the demographic history, inbreeding, and mutation load of two 'living fossil' tree species of Dipteronia.</title>
        <authorList>
            <person name="Feng Y."/>
            <person name="Comes H.P."/>
            <person name="Chen J."/>
            <person name="Zhu S."/>
            <person name="Lu R."/>
            <person name="Zhang X."/>
            <person name="Li P."/>
            <person name="Qiu J."/>
            <person name="Olsen K.M."/>
            <person name="Qiu Y."/>
        </authorList>
    </citation>
    <scope>NUCLEOTIDE SEQUENCE</scope>
    <source>
        <strain evidence="2">NBL</strain>
    </source>
</reference>
<evidence type="ECO:0000313" key="3">
    <source>
        <dbReference type="Proteomes" id="UP001281410"/>
    </source>
</evidence>
<sequence length="226" mass="25947">MHVLTNVSCKKLMRSEMDMLEAEFTTEEVWDVLDKCDGNKAPGPDGLNLNFFKAHWEVIREDFMRFIKEFHKDGTLVKDLNNTFLTLILKTLNPVSMGDFMPISLIGAMYKIFAKVLANLIKKVMHSIIGEFQMAFVKGRQIIDSFVIAEEIINMWKKDQVEGLLVKLDFEKAYDSVDHGLLDYMMECMGFGDRWRGWICNCISTPFLSVLVNGSPTSQFSLERGH</sequence>
<dbReference type="Pfam" id="PF00078">
    <property type="entry name" value="RVT_1"/>
    <property type="match status" value="1"/>
</dbReference>
<dbReference type="InterPro" id="IPR052343">
    <property type="entry name" value="Retrotransposon-Effector_Assoc"/>
</dbReference>
<proteinExistence type="predicted"/>
<dbReference type="PANTHER" id="PTHR46890:SF49">
    <property type="entry name" value="RNA-DIRECTED DNA POLYMERASE"/>
    <property type="match status" value="1"/>
</dbReference>
<dbReference type="SUPFAM" id="SSF56672">
    <property type="entry name" value="DNA/RNA polymerases"/>
    <property type="match status" value="1"/>
</dbReference>
<dbReference type="AlphaFoldDB" id="A0AAE0B0W1"/>
<evidence type="ECO:0000259" key="1">
    <source>
        <dbReference type="Pfam" id="PF00078"/>
    </source>
</evidence>
<keyword evidence="3" id="KW-1185">Reference proteome</keyword>
<dbReference type="Proteomes" id="UP001281410">
    <property type="component" value="Unassembled WGS sequence"/>
</dbReference>
<dbReference type="PANTHER" id="PTHR46890">
    <property type="entry name" value="NON-LTR RETROLELEMENT REVERSE TRANSCRIPTASE-LIKE PROTEIN-RELATED"/>
    <property type="match status" value="1"/>
</dbReference>
<dbReference type="InterPro" id="IPR000477">
    <property type="entry name" value="RT_dom"/>
</dbReference>
<dbReference type="InterPro" id="IPR043502">
    <property type="entry name" value="DNA/RNA_pol_sf"/>
</dbReference>
<evidence type="ECO:0000313" key="2">
    <source>
        <dbReference type="EMBL" id="KAK3227435.1"/>
    </source>
</evidence>
<feature type="domain" description="Reverse transcriptase" evidence="1">
    <location>
        <begin position="97"/>
        <end position="215"/>
    </location>
</feature>